<evidence type="ECO:0000256" key="1">
    <source>
        <dbReference type="SAM" id="Phobius"/>
    </source>
</evidence>
<name>A0A6C0LTP1_9ZZZZ</name>
<keyword evidence="1" id="KW-0472">Membrane</keyword>
<feature type="transmembrane region" description="Helical" evidence="1">
    <location>
        <begin position="6"/>
        <end position="22"/>
    </location>
</feature>
<proteinExistence type="predicted"/>
<evidence type="ECO:0000313" key="2">
    <source>
        <dbReference type="EMBL" id="QHU33760.1"/>
    </source>
</evidence>
<organism evidence="2">
    <name type="scientific">viral metagenome</name>
    <dbReference type="NCBI Taxonomy" id="1070528"/>
    <lineage>
        <taxon>unclassified sequences</taxon>
        <taxon>metagenomes</taxon>
        <taxon>organismal metagenomes</taxon>
    </lineage>
</organism>
<dbReference type="AlphaFoldDB" id="A0A6C0LTP1"/>
<keyword evidence="1" id="KW-0812">Transmembrane</keyword>
<dbReference type="EMBL" id="MN740562">
    <property type="protein sequence ID" value="QHU33760.1"/>
    <property type="molecule type" value="Genomic_DNA"/>
</dbReference>
<accession>A0A6C0LTP1</accession>
<reference evidence="2" key="1">
    <citation type="journal article" date="2020" name="Nature">
        <title>Giant virus diversity and host interactions through global metagenomics.</title>
        <authorList>
            <person name="Schulz F."/>
            <person name="Roux S."/>
            <person name="Paez-Espino D."/>
            <person name="Jungbluth S."/>
            <person name="Walsh D.A."/>
            <person name="Denef V.J."/>
            <person name="McMahon K.D."/>
            <person name="Konstantinidis K.T."/>
            <person name="Eloe-Fadrosh E.A."/>
            <person name="Kyrpides N.C."/>
            <person name="Woyke T."/>
        </authorList>
    </citation>
    <scope>NUCLEOTIDE SEQUENCE</scope>
    <source>
        <strain evidence="2">GVMAG-S-1016704-121</strain>
    </source>
</reference>
<sequence length="120" mass="13258">MDCTTIKIVLWVLNIFLLILLIRRNTQNISNLHDSAITRMDMADPQNRAVIDAVTHGKADTVPVEMLMQSADIVSRRASAMSRKPGASAAQSAAQLDKLNDILVRKIKNKTNHPGLSRRG</sequence>
<keyword evidence="1" id="KW-1133">Transmembrane helix</keyword>
<protein>
    <submittedName>
        <fullName evidence="2">Uncharacterized protein</fullName>
    </submittedName>
</protein>